<keyword evidence="2" id="KW-0175">Coiled coil</keyword>
<evidence type="ECO:0000313" key="6">
    <source>
        <dbReference type="Proteomes" id="UP001443914"/>
    </source>
</evidence>
<dbReference type="GO" id="GO:0099078">
    <property type="term" value="C:BORC complex"/>
    <property type="evidence" value="ECO:0007669"/>
    <property type="project" value="TreeGrafter"/>
</dbReference>
<dbReference type="GO" id="GO:0008333">
    <property type="term" value="P:endosome to lysosome transport"/>
    <property type="evidence" value="ECO:0007669"/>
    <property type="project" value="TreeGrafter"/>
</dbReference>
<accession>A0AAW1HDY3</accession>
<evidence type="ECO:0000256" key="2">
    <source>
        <dbReference type="ARBA" id="ARBA00023054"/>
    </source>
</evidence>
<dbReference type="InterPro" id="IPR028119">
    <property type="entry name" value="Snapin/Pallidin/Snn1"/>
</dbReference>
<protein>
    <recommendedName>
        <fullName evidence="3">Biogenesis of lysosome-related organelles complex 1 subunit 7</fullName>
    </recommendedName>
</protein>
<comment type="caution">
    <text evidence="5">The sequence shown here is derived from an EMBL/GenBank/DDBJ whole genome shotgun (WGS) entry which is preliminary data.</text>
</comment>
<dbReference type="GO" id="GO:0007040">
    <property type="term" value="P:lysosome organization"/>
    <property type="evidence" value="ECO:0007669"/>
    <property type="project" value="TreeGrafter"/>
</dbReference>
<dbReference type="Proteomes" id="UP001443914">
    <property type="component" value="Unassembled WGS sequence"/>
</dbReference>
<comment type="similarity">
    <text evidence="1">Belongs to the SNAPIN family.</text>
</comment>
<evidence type="ECO:0000256" key="1">
    <source>
        <dbReference type="ARBA" id="ARBA00006111"/>
    </source>
</evidence>
<dbReference type="AlphaFoldDB" id="A0AAW1HDY3"/>
<dbReference type="EMBL" id="JBDFQZ010000012">
    <property type="protein sequence ID" value="KAK9674288.1"/>
    <property type="molecule type" value="Genomic_DNA"/>
</dbReference>
<dbReference type="GO" id="GO:0032418">
    <property type="term" value="P:lysosome localization"/>
    <property type="evidence" value="ECO:0007669"/>
    <property type="project" value="TreeGrafter"/>
</dbReference>
<dbReference type="PANTHER" id="PTHR31305:SF2">
    <property type="entry name" value="SNARE-ASSOCIATED PROTEIN SNAPIN"/>
    <property type="match status" value="1"/>
</dbReference>
<organism evidence="5 6">
    <name type="scientific">Saponaria officinalis</name>
    <name type="common">Common soapwort</name>
    <name type="synonym">Lychnis saponaria</name>
    <dbReference type="NCBI Taxonomy" id="3572"/>
    <lineage>
        <taxon>Eukaryota</taxon>
        <taxon>Viridiplantae</taxon>
        <taxon>Streptophyta</taxon>
        <taxon>Embryophyta</taxon>
        <taxon>Tracheophyta</taxon>
        <taxon>Spermatophyta</taxon>
        <taxon>Magnoliopsida</taxon>
        <taxon>eudicotyledons</taxon>
        <taxon>Gunneridae</taxon>
        <taxon>Pentapetalae</taxon>
        <taxon>Caryophyllales</taxon>
        <taxon>Caryophyllaceae</taxon>
        <taxon>Caryophylleae</taxon>
        <taxon>Saponaria</taxon>
    </lineage>
</organism>
<reference evidence="5" key="1">
    <citation type="submission" date="2024-03" db="EMBL/GenBank/DDBJ databases">
        <title>WGS assembly of Saponaria officinalis var. Norfolk2.</title>
        <authorList>
            <person name="Jenkins J."/>
            <person name="Shu S."/>
            <person name="Grimwood J."/>
            <person name="Barry K."/>
            <person name="Goodstein D."/>
            <person name="Schmutz J."/>
            <person name="Leebens-Mack J."/>
            <person name="Osbourn A."/>
        </authorList>
    </citation>
    <scope>NUCLEOTIDE SEQUENCE [LARGE SCALE GENOMIC DNA]</scope>
    <source>
        <strain evidence="5">JIC</strain>
    </source>
</reference>
<dbReference type="PANTHER" id="PTHR31305">
    <property type="entry name" value="SNARE-ASSOCIATED PROTEIN SNAPIN"/>
    <property type="match status" value="1"/>
</dbReference>
<evidence type="ECO:0000256" key="3">
    <source>
        <dbReference type="ARBA" id="ARBA00033330"/>
    </source>
</evidence>
<name>A0AAW1HDY3_SAPOF</name>
<dbReference type="InterPro" id="IPR017246">
    <property type="entry name" value="Snapin"/>
</dbReference>
<gene>
    <name evidence="5" type="ORF">RND81_12G223600</name>
</gene>
<keyword evidence="6" id="KW-1185">Reference proteome</keyword>
<sequence>MSNHTEVVIKAPTSQHTSHELINGDLNPQDGEASSKIDSDITTSTDILAKGISSIISSVIRNFDSSALASSHSQHHLSSALDRLTSELDKLLEDAPLPFIMQHAAKLSSVRRRVSSLNSVLRSIQHRLDNIDRMLSVGVPNNQTNVGSIE</sequence>
<proteinExistence type="inferred from homology"/>
<dbReference type="GO" id="GO:0031083">
    <property type="term" value="C:BLOC-1 complex"/>
    <property type="evidence" value="ECO:0007669"/>
    <property type="project" value="InterPro"/>
</dbReference>
<evidence type="ECO:0000256" key="4">
    <source>
        <dbReference type="SAM" id="MobiDB-lite"/>
    </source>
</evidence>
<dbReference type="GO" id="GO:0006886">
    <property type="term" value="P:intracellular protein transport"/>
    <property type="evidence" value="ECO:0007669"/>
    <property type="project" value="InterPro"/>
</dbReference>
<dbReference type="GO" id="GO:0000149">
    <property type="term" value="F:SNARE binding"/>
    <property type="evidence" value="ECO:0007669"/>
    <property type="project" value="TreeGrafter"/>
</dbReference>
<evidence type="ECO:0000313" key="5">
    <source>
        <dbReference type="EMBL" id="KAK9674288.1"/>
    </source>
</evidence>
<dbReference type="Pfam" id="PF14712">
    <property type="entry name" value="Snapin_Pallidin"/>
    <property type="match status" value="1"/>
</dbReference>
<feature type="region of interest" description="Disordered" evidence="4">
    <location>
        <begin position="1"/>
        <end position="36"/>
    </location>
</feature>